<dbReference type="SMART" id="SM00155">
    <property type="entry name" value="PLDc"/>
    <property type="match status" value="1"/>
</dbReference>
<dbReference type="Proteomes" id="UP000033163">
    <property type="component" value="Chromosome I"/>
</dbReference>
<name>A0A0E4HAK0_9BACL</name>
<dbReference type="InterPro" id="IPR001736">
    <property type="entry name" value="PLipase_D/transphosphatidylase"/>
</dbReference>
<evidence type="ECO:0000313" key="3">
    <source>
        <dbReference type="Proteomes" id="UP000033163"/>
    </source>
</evidence>
<dbReference type="AlphaFoldDB" id="A0A0E4HAK0"/>
<keyword evidence="2" id="KW-0378">Hydrolase</keyword>
<evidence type="ECO:0000313" key="2">
    <source>
        <dbReference type="EMBL" id="CQR52176.1"/>
    </source>
</evidence>
<dbReference type="STRING" id="483937.AMQ84_14900"/>
<dbReference type="Pfam" id="PF13091">
    <property type="entry name" value="PLDc_2"/>
    <property type="match status" value="1"/>
</dbReference>
<protein>
    <submittedName>
        <fullName evidence="2">Phospholipase D domain protein</fullName>
        <ecNumber evidence="2">3.1.-.-</ecNumber>
    </submittedName>
</protein>
<dbReference type="PANTHER" id="PTHR21248">
    <property type="entry name" value="CARDIOLIPIN SYNTHASE"/>
    <property type="match status" value="1"/>
</dbReference>
<dbReference type="HOGENOM" id="CLU_503292_0_0_9"/>
<sequence>MNRLHILEWMEELPVKNIHSNSRLLLEGWNEGLQRDVVDVVNYYISGGSLGAVAGPVERLTSLMDAALEGGAARAYRQEIGGVITEAGQLAELPGFSTELLEQLAAEVRRLDSGKLRALAPQTTRNNRVDAFVNGPQCLDMLLEEIGKARRYIHLSIMLFFNDGSGNRIADALLRALERGVQVRIMVNYTVTALGYGHNLEVGKFSEISDQLKKAGAKLQDTFNSYYTAAEWHRRRAELKAQGVPESILFLQDKVQEDVELTGLNVIDHRKFMIIDGITSIIGSLNFGDQYTFAGPIEPSASVQVDGRPMGVPAREEEWHDGCFRIRGAAALPLNAVFRSRWLLLGGDPFDPEDAFYRPEGNTDLGSEECTLFVSFPGNPVNLIQQYYLDLITYAAEETVIVNPYLIDQAFWDRLGGLGPECSCHLTICNPLEVNDHPTNRAAVRSNMYNPFCNGVSFYDYSATGRFSHWKITYDHRSRAVFHGSYNINERSACHDFELGLLVKGEAFAAKVKTMIDYDLSVSRKITDKKEFFKYPWMHPSTYVNKAAQNYT</sequence>
<dbReference type="GO" id="GO:0032049">
    <property type="term" value="P:cardiolipin biosynthetic process"/>
    <property type="evidence" value="ECO:0007669"/>
    <property type="project" value="UniProtKB-ARBA"/>
</dbReference>
<accession>A0A0E4HAK0</accession>
<gene>
    <name evidence="2" type="ORF">PRIO_0679</name>
</gene>
<feature type="domain" description="PLD phosphodiesterase" evidence="1">
    <location>
        <begin position="264"/>
        <end position="291"/>
    </location>
</feature>
<dbReference type="PROSITE" id="PS50035">
    <property type="entry name" value="PLD"/>
    <property type="match status" value="1"/>
</dbReference>
<dbReference type="GO" id="GO:0030572">
    <property type="term" value="F:phosphatidyltransferase activity"/>
    <property type="evidence" value="ECO:0007669"/>
    <property type="project" value="UniProtKB-ARBA"/>
</dbReference>
<dbReference type="EC" id="3.1.-.-" evidence="2"/>
<evidence type="ECO:0000259" key="1">
    <source>
        <dbReference type="PROSITE" id="PS50035"/>
    </source>
</evidence>
<dbReference type="GO" id="GO:0016787">
    <property type="term" value="F:hydrolase activity"/>
    <property type="evidence" value="ECO:0007669"/>
    <property type="project" value="UniProtKB-KW"/>
</dbReference>
<organism evidence="2 3">
    <name type="scientific">Paenibacillus riograndensis SBR5</name>
    <dbReference type="NCBI Taxonomy" id="1073571"/>
    <lineage>
        <taxon>Bacteria</taxon>
        <taxon>Bacillati</taxon>
        <taxon>Bacillota</taxon>
        <taxon>Bacilli</taxon>
        <taxon>Bacillales</taxon>
        <taxon>Paenibacillaceae</taxon>
        <taxon>Paenibacillus</taxon>
        <taxon>Paenibacillus sonchi group</taxon>
    </lineage>
</organism>
<dbReference type="Gene3D" id="3.30.870.10">
    <property type="entry name" value="Endonuclease Chain A"/>
    <property type="match status" value="2"/>
</dbReference>
<dbReference type="SUPFAM" id="SSF56024">
    <property type="entry name" value="Phospholipase D/nuclease"/>
    <property type="match status" value="2"/>
</dbReference>
<dbReference type="PATRIC" id="fig|1073571.4.peg.706"/>
<reference evidence="3" key="1">
    <citation type="submission" date="2015-03" db="EMBL/GenBank/DDBJ databases">
        <authorList>
            <person name="Wibberg D."/>
        </authorList>
    </citation>
    <scope>NUCLEOTIDE SEQUENCE [LARGE SCALE GENOMIC DNA]</scope>
</reference>
<proteinExistence type="predicted"/>
<dbReference type="InterPro" id="IPR025202">
    <property type="entry name" value="PLD-like_dom"/>
</dbReference>
<dbReference type="PANTHER" id="PTHR21248:SF22">
    <property type="entry name" value="PHOSPHOLIPASE D"/>
    <property type="match status" value="1"/>
</dbReference>
<dbReference type="EMBL" id="LN831776">
    <property type="protein sequence ID" value="CQR52176.1"/>
    <property type="molecule type" value="Genomic_DNA"/>
</dbReference>
<dbReference type="KEGG" id="pri:PRIO_0679"/>